<proteinExistence type="predicted"/>
<accession>A0A9P3FXP8</accession>
<protein>
    <submittedName>
        <fullName evidence="2">Heterokaryon incompatibility protein</fullName>
    </submittedName>
</protein>
<name>A0A9P3FXP8_9APHY</name>
<keyword evidence="3" id="KW-1185">Reference proteome</keyword>
<dbReference type="OrthoDB" id="2957144at2759"/>
<dbReference type="Proteomes" id="UP000703269">
    <property type="component" value="Unassembled WGS sequence"/>
</dbReference>
<dbReference type="EMBL" id="BPQB01000001">
    <property type="protein sequence ID" value="GJE84139.1"/>
    <property type="molecule type" value="Genomic_DNA"/>
</dbReference>
<evidence type="ECO:0000256" key="1">
    <source>
        <dbReference type="SAM" id="MobiDB-lite"/>
    </source>
</evidence>
<reference evidence="2 3" key="1">
    <citation type="submission" date="2021-08" db="EMBL/GenBank/DDBJ databases">
        <title>Draft Genome Sequence of Phanerochaete sordida strain YK-624.</title>
        <authorList>
            <person name="Mori T."/>
            <person name="Dohra H."/>
            <person name="Suzuki T."/>
            <person name="Kawagishi H."/>
            <person name="Hirai H."/>
        </authorList>
    </citation>
    <scope>NUCLEOTIDE SEQUENCE [LARGE SCALE GENOMIC DNA]</scope>
    <source>
        <strain evidence="2 3">YK-624</strain>
    </source>
</reference>
<organism evidence="2 3">
    <name type="scientific">Phanerochaete sordida</name>
    <dbReference type="NCBI Taxonomy" id="48140"/>
    <lineage>
        <taxon>Eukaryota</taxon>
        <taxon>Fungi</taxon>
        <taxon>Dikarya</taxon>
        <taxon>Basidiomycota</taxon>
        <taxon>Agaricomycotina</taxon>
        <taxon>Agaricomycetes</taxon>
        <taxon>Polyporales</taxon>
        <taxon>Phanerochaetaceae</taxon>
        <taxon>Phanerochaete</taxon>
    </lineage>
</organism>
<feature type="region of interest" description="Disordered" evidence="1">
    <location>
        <begin position="1"/>
        <end position="22"/>
    </location>
</feature>
<comment type="caution">
    <text evidence="2">The sequence shown here is derived from an EMBL/GenBank/DDBJ whole genome shotgun (WGS) entry which is preliminary data.</text>
</comment>
<sequence length="690" mass="78140">MWKSTSLREEEPEIKGPVPRKPSWNSIVRDKRQSLWDSVQAALNDKVQDLDEMAFLCLEESPTTHSAPSYALCPTPRSTIPLQWKYVGPRAIPNSLADRECAAMCVKELFEGLNSVLGTTQQHGLGLTPATAKLLDAIRCSTRDFGEAYGKVRQWWDAETVNAVGKGHWDALSRCEELHESLRQAVIKDRSLALSAVPPRRVWDLYSNRVLPLAVMPFAATAANRPTGNKLNPSSDIKNLFPFTSHIPDDLWTVSHSWVADNDRTSVHTPINGKQWPVPIPRATSLDHVRTELLNMGAEYVWLDVLCLRQQDVAKESDVQRTQEWRIDVPTIGHIYQGNPSNRPCIIYFNGLGLALDTSPAVKASTRHWFNRVWTLQEYLENWLPGGLTGKPHEEAHIFFSELEALPRKPSSYTMVKEIMRRKCSNELDRIAGLAYCLDCESLPLYDEAVSSQHAWELLLKHISPFTRTNISFLTPAADAPFSLFPSWEEFVQSMQRATDTSADCGWHDISRIEQLQLIDKHRSIYTDDNGSYKHMTSSYGLAQISLSDSTQLTSNTSPQLVVRLAFKAGSCITLQPLDIHGVVLGRVPYVLFRTLAFSNSFFWSIVEAVEKGANGIYVVRWAAMRLTMEDDRELQRLMTRTGPVTREARQHTVKYLNGDDALKVTKHRERYEAAFQRRKTGGMRFMVAE</sequence>
<evidence type="ECO:0000313" key="2">
    <source>
        <dbReference type="EMBL" id="GJE84139.1"/>
    </source>
</evidence>
<evidence type="ECO:0000313" key="3">
    <source>
        <dbReference type="Proteomes" id="UP000703269"/>
    </source>
</evidence>
<dbReference type="AlphaFoldDB" id="A0A9P3FXP8"/>
<gene>
    <name evidence="2" type="ORF">PsYK624_002150</name>
</gene>